<comment type="caution">
    <text evidence="2">The sequence shown here is derived from an EMBL/GenBank/DDBJ whole genome shotgun (WGS) entry which is preliminary data.</text>
</comment>
<dbReference type="EMBL" id="QPJB01000005">
    <property type="protein sequence ID" value="RCW34915.1"/>
    <property type="molecule type" value="Genomic_DNA"/>
</dbReference>
<dbReference type="Gene3D" id="3.10.620.30">
    <property type="match status" value="1"/>
</dbReference>
<evidence type="ECO:0000313" key="2">
    <source>
        <dbReference type="EMBL" id="RCW34915.1"/>
    </source>
</evidence>
<evidence type="ECO:0000313" key="1">
    <source>
        <dbReference type="EMBL" id="RBP74166.1"/>
    </source>
</evidence>
<gene>
    <name evidence="2" type="ORF">DET51_105295</name>
    <name evidence="1" type="ORF">DET64_105296</name>
</gene>
<dbReference type="PANTHER" id="PTHR39327">
    <property type="match status" value="1"/>
</dbReference>
<keyword evidence="4" id="KW-1185">Reference proteome</keyword>
<dbReference type="InterPro" id="IPR038765">
    <property type="entry name" value="Papain-like_cys_pep_sf"/>
</dbReference>
<dbReference type="GeneID" id="31821454"/>
<dbReference type="EMBL" id="QNSA01000005">
    <property type="protein sequence ID" value="RBP74166.1"/>
    <property type="molecule type" value="Genomic_DNA"/>
</dbReference>
<organism evidence="2 3">
    <name type="scientific">Marinobacter nauticus</name>
    <name type="common">Marinobacter hydrocarbonoclasticus</name>
    <name type="synonym">Marinobacter aquaeolei</name>
    <dbReference type="NCBI Taxonomy" id="2743"/>
    <lineage>
        <taxon>Bacteria</taxon>
        <taxon>Pseudomonadati</taxon>
        <taxon>Pseudomonadota</taxon>
        <taxon>Gammaproteobacteria</taxon>
        <taxon>Pseudomonadales</taxon>
        <taxon>Marinobacteraceae</taxon>
        <taxon>Marinobacter</taxon>
    </lineage>
</organism>
<evidence type="ECO:0000313" key="3">
    <source>
        <dbReference type="Proteomes" id="UP000252795"/>
    </source>
</evidence>
<dbReference type="RefSeq" id="WP_014421651.1">
    <property type="nucleotide sequence ID" value="NZ_CALIOX010000011.1"/>
</dbReference>
<evidence type="ECO:0000313" key="4">
    <source>
        <dbReference type="Proteomes" id="UP000253065"/>
    </source>
</evidence>
<name>A0A368V3J0_MARNT</name>
<dbReference type="InterPro" id="IPR010319">
    <property type="entry name" value="Transglutaminase-like_Cys_pept"/>
</dbReference>
<dbReference type="SUPFAM" id="SSF54001">
    <property type="entry name" value="Cysteine proteinases"/>
    <property type="match status" value="1"/>
</dbReference>
<dbReference type="Proteomes" id="UP000253065">
    <property type="component" value="Unassembled WGS sequence"/>
</dbReference>
<dbReference type="Proteomes" id="UP000252795">
    <property type="component" value="Unassembled WGS sequence"/>
</dbReference>
<dbReference type="AlphaFoldDB" id="A0A368V3J0"/>
<dbReference type="PANTHER" id="PTHR39327:SF1">
    <property type="entry name" value="BLR5470 PROTEIN"/>
    <property type="match status" value="1"/>
</dbReference>
<accession>A0A368V3J0</accession>
<reference evidence="2 3" key="1">
    <citation type="submission" date="2018-07" db="EMBL/GenBank/DDBJ databases">
        <title>Freshwater and sediment microbial communities from various areas in North America, analyzing microbe dynamics in response to fracking.</title>
        <authorList>
            <person name="Lamendella R."/>
        </authorList>
    </citation>
    <scope>NUCLEOTIDE SEQUENCE [LARGE SCALE GENOMIC DNA]</scope>
    <source>
        <strain evidence="2 3">114E</strain>
        <strain evidence="1 4">114E_o</strain>
    </source>
</reference>
<dbReference type="Pfam" id="PF06035">
    <property type="entry name" value="Peptidase_C93"/>
    <property type="match status" value="1"/>
</dbReference>
<sequence length="219" mass="25044">MEAASRLTRRQSLLLPLILTVSVVSALELSSRLMTYVLEEFGEAAHQRLENWQRLHALAANAPTDRQLRLVNSFFNRVTFVSDIRHWGQEDYWATPVELLTTNGGDCEDFSIAKYLTLRAMGVPDDQLRIIYVKALELNQAHMVLAWYKTPGSDPLILDNLINDIKPASQRNDLEPVYSFNGEGLWLNRTSGDNARIGDARKLEHWRDLNDRLTEALRP</sequence>
<proteinExistence type="predicted"/>
<protein>
    <submittedName>
        <fullName evidence="1 2">Transglutaminase-like cysteine proteinase</fullName>
    </submittedName>
</protein>